<dbReference type="PANTHER" id="PTHR30153:SF2">
    <property type="entry name" value="REPLICATIVE DNA HELICASE"/>
    <property type="match status" value="1"/>
</dbReference>
<name>A0A7C5USM0_UNCC3</name>
<evidence type="ECO:0000256" key="10">
    <source>
        <dbReference type="ARBA" id="ARBA00048954"/>
    </source>
</evidence>
<dbReference type="CDD" id="cd00984">
    <property type="entry name" value="DnaB_C"/>
    <property type="match status" value="1"/>
</dbReference>
<dbReference type="GO" id="GO:0003677">
    <property type="term" value="F:DNA binding"/>
    <property type="evidence" value="ECO:0007669"/>
    <property type="project" value="UniProtKB-UniRule"/>
</dbReference>
<dbReference type="GO" id="GO:0043139">
    <property type="term" value="F:5'-3' DNA helicase activity"/>
    <property type="evidence" value="ECO:0007669"/>
    <property type="project" value="UniProtKB-EC"/>
</dbReference>
<dbReference type="InterPro" id="IPR007692">
    <property type="entry name" value="DNA_helicase_DnaB"/>
</dbReference>
<dbReference type="Gene3D" id="1.10.860.10">
    <property type="entry name" value="DNAb Helicase, Chain A"/>
    <property type="match status" value="1"/>
</dbReference>
<dbReference type="GO" id="GO:1990077">
    <property type="term" value="C:primosome complex"/>
    <property type="evidence" value="ECO:0007669"/>
    <property type="project" value="UniProtKB-UniRule"/>
</dbReference>
<evidence type="ECO:0000256" key="6">
    <source>
        <dbReference type="ARBA" id="ARBA00022806"/>
    </source>
</evidence>
<evidence type="ECO:0000256" key="1">
    <source>
        <dbReference type="ARBA" id="ARBA00008428"/>
    </source>
</evidence>
<proteinExistence type="inferred from homology"/>
<dbReference type="GO" id="GO:0005829">
    <property type="term" value="C:cytosol"/>
    <property type="evidence" value="ECO:0007669"/>
    <property type="project" value="TreeGrafter"/>
</dbReference>
<comment type="catalytic activity">
    <reaction evidence="10 12">
        <text>ATP + H2O = ADP + phosphate + H(+)</text>
        <dbReference type="Rhea" id="RHEA:13065"/>
        <dbReference type="ChEBI" id="CHEBI:15377"/>
        <dbReference type="ChEBI" id="CHEBI:15378"/>
        <dbReference type="ChEBI" id="CHEBI:30616"/>
        <dbReference type="ChEBI" id="CHEBI:43474"/>
        <dbReference type="ChEBI" id="CHEBI:456216"/>
        <dbReference type="EC" id="5.6.2.3"/>
    </reaction>
</comment>
<evidence type="ECO:0000256" key="3">
    <source>
        <dbReference type="ARBA" id="ARBA00022705"/>
    </source>
</evidence>
<dbReference type="FunFam" id="3.40.50.300:FF:000351">
    <property type="entry name" value="Replicative DNA helicase"/>
    <property type="match status" value="1"/>
</dbReference>
<evidence type="ECO:0000256" key="9">
    <source>
        <dbReference type="ARBA" id="ARBA00023235"/>
    </source>
</evidence>
<dbReference type="Pfam" id="PF00772">
    <property type="entry name" value="DnaB"/>
    <property type="match status" value="1"/>
</dbReference>
<reference evidence="14" key="1">
    <citation type="journal article" date="2020" name="mSystems">
        <title>Genome- and Community-Level Interaction Insights into Carbon Utilization and Element Cycling Functions of Hydrothermarchaeota in Hydrothermal Sediment.</title>
        <authorList>
            <person name="Zhou Z."/>
            <person name="Liu Y."/>
            <person name="Xu W."/>
            <person name="Pan J."/>
            <person name="Luo Z.H."/>
            <person name="Li M."/>
        </authorList>
    </citation>
    <scope>NUCLEOTIDE SEQUENCE [LARGE SCALE GENOMIC DNA]</scope>
    <source>
        <strain evidence="14">SpSt-1042</strain>
    </source>
</reference>
<evidence type="ECO:0000256" key="4">
    <source>
        <dbReference type="ARBA" id="ARBA00022741"/>
    </source>
</evidence>
<dbReference type="PANTHER" id="PTHR30153">
    <property type="entry name" value="REPLICATIVE DNA HELICASE DNAB"/>
    <property type="match status" value="1"/>
</dbReference>
<keyword evidence="8 12" id="KW-0238">DNA-binding</keyword>
<feature type="domain" description="SF4 helicase" evidence="13">
    <location>
        <begin position="176"/>
        <end position="440"/>
    </location>
</feature>
<dbReference type="GO" id="GO:0005524">
    <property type="term" value="F:ATP binding"/>
    <property type="evidence" value="ECO:0007669"/>
    <property type="project" value="UniProtKB-UniRule"/>
</dbReference>
<comment type="function">
    <text evidence="12">The main replicative DNA helicase, it participates in initiation and elongation during chromosome replication. Travels ahead of the DNA replisome, separating dsDNA into templates for DNA synthesis. A processive ATP-dependent 5'-3' DNA helicase it has DNA-dependent ATPase activity.</text>
</comment>
<keyword evidence="3 12" id="KW-0235">DNA replication</keyword>
<keyword evidence="2 12" id="KW-0639">Primosome</keyword>
<dbReference type="SUPFAM" id="SSF48024">
    <property type="entry name" value="N-terminal domain of DnaB helicase"/>
    <property type="match status" value="1"/>
</dbReference>
<dbReference type="SUPFAM" id="SSF52540">
    <property type="entry name" value="P-loop containing nucleoside triphosphate hydrolases"/>
    <property type="match status" value="1"/>
</dbReference>
<dbReference type="InterPro" id="IPR016136">
    <property type="entry name" value="DNA_helicase_N/primase_C"/>
</dbReference>
<dbReference type="SMART" id="SM00382">
    <property type="entry name" value="AAA"/>
    <property type="match status" value="1"/>
</dbReference>
<dbReference type="InterPro" id="IPR027417">
    <property type="entry name" value="P-loop_NTPase"/>
</dbReference>
<dbReference type="EMBL" id="DRVY01000007">
    <property type="protein sequence ID" value="HHR91911.1"/>
    <property type="molecule type" value="Genomic_DNA"/>
</dbReference>
<dbReference type="NCBIfam" id="TIGR00665">
    <property type="entry name" value="DnaB"/>
    <property type="match status" value="1"/>
</dbReference>
<dbReference type="InterPro" id="IPR003593">
    <property type="entry name" value="AAA+_ATPase"/>
</dbReference>
<accession>A0A7C5USM0</accession>
<dbReference type="FunFam" id="1.10.860.10:FF:000001">
    <property type="entry name" value="Replicative DNA helicase"/>
    <property type="match status" value="1"/>
</dbReference>
<organism evidence="14">
    <name type="scientific">candidate division CPR3 bacterium</name>
    <dbReference type="NCBI Taxonomy" id="2268181"/>
    <lineage>
        <taxon>Bacteria</taxon>
        <taxon>Bacteria division CPR3</taxon>
    </lineage>
</organism>
<comment type="similarity">
    <text evidence="1 12">Belongs to the helicase family. DnaB subfamily.</text>
</comment>
<keyword evidence="5 12" id="KW-0378">Hydrolase</keyword>
<dbReference type="InterPro" id="IPR036185">
    <property type="entry name" value="DNA_heli_DnaB-like_N_sf"/>
</dbReference>
<evidence type="ECO:0000256" key="2">
    <source>
        <dbReference type="ARBA" id="ARBA00022515"/>
    </source>
</evidence>
<keyword evidence="6 12" id="KW-0347">Helicase</keyword>
<dbReference type="GO" id="GO:0006269">
    <property type="term" value="P:DNA replication, synthesis of primer"/>
    <property type="evidence" value="ECO:0007669"/>
    <property type="project" value="UniProtKB-UniRule"/>
</dbReference>
<evidence type="ECO:0000256" key="8">
    <source>
        <dbReference type="ARBA" id="ARBA00023125"/>
    </source>
</evidence>
<evidence type="ECO:0000256" key="7">
    <source>
        <dbReference type="ARBA" id="ARBA00022840"/>
    </source>
</evidence>
<keyword evidence="4 12" id="KW-0547">Nucleotide-binding</keyword>
<dbReference type="Pfam" id="PF03796">
    <property type="entry name" value="DnaB_C"/>
    <property type="match status" value="1"/>
</dbReference>
<protein>
    <recommendedName>
        <fullName evidence="11 12">Replicative DNA helicase</fullName>
        <ecNumber evidence="11 12">5.6.2.3</ecNumber>
    </recommendedName>
</protein>
<gene>
    <name evidence="14" type="primary">dnaB</name>
    <name evidence="14" type="ORF">ENL96_00140</name>
</gene>
<keyword evidence="7 12" id="KW-0067">ATP-binding</keyword>
<evidence type="ECO:0000256" key="12">
    <source>
        <dbReference type="RuleBase" id="RU362085"/>
    </source>
</evidence>
<evidence type="ECO:0000259" key="13">
    <source>
        <dbReference type="PROSITE" id="PS51199"/>
    </source>
</evidence>
<dbReference type="Gene3D" id="3.40.50.300">
    <property type="entry name" value="P-loop containing nucleotide triphosphate hydrolases"/>
    <property type="match status" value="1"/>
</dbReference>
<dbReference type="PROSITE" id="PS51199">
    <property type="entry name" value="SF4_HELICASE"/>
    <property type="match status" value="1"/>
</dbReference>
<dbReference type="GO" id="GO:0016787">
    <property type="term" value="F:hydrolase activity"/>
    <property type="evidence" value="ECO:0007669"/>
    <property type="project" value="UniProtKB-KW"/>
</dbReference>
<dbReference type="NCBIfam" id="NF004384">
    <property type="entry name" value="PRK05748.1"/>
    <property type="match status" value="1"/>
</dbReference>
<dbReference type="AlphaFoldDB" id="A0A7C5USM0"/>
<evidence type="ECO:0000256" key="11">
    <source>
        <dbReference type="NCBIfam" id="TIGR00665"/>
    </source>
</evidence>
<dbReference type="EC" id="5.6.2.3" evidence="11 12"/>
<evidence type="ECO:0000256" key="5">
    <source>
        <dbReference type="ARBA" id="ARBA00022801"/>
    </source>
</evidence>
<sequence length="441" mass="49600">MMAEERVPPQDIDAEKSVLGALMLDKDAVVKVLPILKEEDFYLPAHIEIYKTIIELFEDGSAVDLVTVSSALKKKKKLTAVGGRAYLAELVDILPTAANVEYYANIVKDRGVRRRLIKMGDDLISLGYSAGKLEDILNKAEKGVFDISQEGVKEGFVPIKDLLMRAYERAEKIDQKDKKIRGLPTGFEDLDNLLGGLQPSNLIIVAARPSVGKTSFVLDIARHIAIYEKKNVGFFSLEMDSDDLTDRLIAMEARIDLWNLRMGRMKREDWRKVSDAMGLLHDSNLYIDDTPGQHILDLRTKARKAQIEYGLDILLIDYLQLIRGSNQENRVQEVTEISQMLKNLAKELRIPVVAVSQLSRAVEQRSTKYPQLSDLRESGAIEQDADVVIFLHREEMYDKDTEKKGICDVIVAKHRNGPCGSVQLAFVASQARFGNLEKADK</sequence>
<dbReference type="InterPro" id="IPR007693">
    <property type="entry name" value="DNA_helicase_DnaB-like_N"/>
</dbReference>
<keyword evidence="9" id="KW-0413">Isomerase</keyword>
<dbReference type="InterPro" id="IPR007694">
    <property type="entry name" value="DNA_helicase_DnaB-like_C"/>
</dbReference>
<evidence type="ECO:0000313" key="14">
    <source>
        <dbReference type="EMBL" id="HHR91911.1"/>
    </source>
</evidence>
<comment type="caution">
    <text evidence="14">The sequence shown here is derived from an EMBL/GenBank/DDBJ whole genome shotgun (WGS) entry which is preliminary data.</text>
</comment>